<reference evidence="2" key="1">
    <citation type="submission" date="2023-07" db="EMBL/GenBank/DDBJ databases">
        <title>A draft genome of Kazachstania heterogenica Y-27499.</title>
        <authorList>
            <person name="Donic C."/>
            <person name="Kralova J.S."/>
            <person name="Fidel L."/>
            <person name="Ben-Dor S."/>
            <person name="Jung S."/>
        </authorList>
    </citation>
    <scope>NUCLEOTIDE SEQUENCE [LARGE SCALE GENOMIC DNA]</scope>
    <source>
        <strain evidence="2">Y27499</strain>
    </source>
</reference>
<evidence type="ECO:0000313" key="2">
    <source>
        <dbReference type="Proteomes" id="UP001306508"/>
    </source>
</evidence>
<name>A0AAN8A944_9SACH</name>
<protein>
    <submittedName>
        <fullName evidence="1">Uncharacterized protein</fullName>
    </submittedName>
</protein>
<evidence type="ECO:0000313" key="1">
    <source>
        <dbReference type="EMBL" id="KAK5781271.1"/>
    </source>
</evidence>
<accession>A0AAN8A944</accession>
<keyword evidence="2" id="KW-1185">Reference proteome</keyword>
<proteinExistence type="predicted"/>
<dbReference type="AlphaFoldDB" id="A0AAN8A944"/>
<sequence>MNSTRIFDSEALRQHFLVKIKTTFHNTRFKSLIQTGAYNFSNVRLDLLLCQKID</sequence>
<organism evidence="1 2">
    <name type="scientific">Arxiozyma heterogenica</name>
    <dbReference type="NCBI Taxonomy" id="278026"/>
    <lineage>
        <taxon>Eukaryota</taxon>
        <taxon>Fungi</taxon>
        <taxon>Dikarya</taxon>
        <taxon>Ascomycota</taxon>
        <taxon>Saccharomycotina</taxon>
        <taxon>Saccharomycetes</taxon>
        <taxon>Saccharomycetales</taxon>
        <taxon>Saccharomycetaceae</taxon>
        <taxon>Arxiozyma</taxon>
    </lineage>
</organism>
<dbReference type="Proteomes" id="UP001306508">
    <property type="component" value="Unassembled WGS sequence"/>
</dbReference>
<gene>
    <name evidence="1" type="ORF">RI543_001111</name>
</gene>
<comment type="caution">
    <text evidence="1">The sequence shown here is derived from an EMBL/GenBank/DDBJ whole genome shotgun (WGS) entry which is preliminary data.</text>
</comment>
<dbReference type="EMBL" id="JAWIZZ010000036">
    <property type="protein sequence ID" value="KAK5781271.1"/>
    <property type="molecule type" value="Genomic_DNA"/>
</dbReference>